<dbReference type="SUPFAM" id="SSF52218">
    <property type="entry name" value="Flavoproteins"/>
    <property type="match status" value="1"/>
</dbReference>
<evidence type="ECO:0000259" key="7">
    <source>
        <dbReference type="Pfam" id="PF02525"/>
    </source>
</evidence>
<dbReference type="InterPro" id="IPR003680">
    <property type="entry name" value="Flavodoxin_fold"/>
</dbReference>
<accession>A0A858U445</accession>
<evidence type="ECO:0000256" key="2">
    <source>
        <dbReference type="ARBA" id="ARBA00022643"/>
    </source>
</evidence>
<evidence type="ECO:0000313" key="9">
    <source>
        <dbReference type="Proteomes" id="UP000501060"/>
    </source>
</evidence>
<evidence type="ECO:0000256" key="4">
    <source>
        <dbReference type="ARBA" id="ARBA00023027"/>
    </source>
</evidence>
<dbReference type="GO" id="GO:0016652">
    <property type="term" value="F:oxidoreductase activity, acting on NAD(P)H as acceptor"/>
    <property type="evidence" value="ECO:0007669"/>
    <property type="project" value="UniProtKB-UniRule"/>
</dbReference>
<keyword evidence="1 6" id="KW-0285">Flavoprotein</keyword>
<proteinExistence type="inferred from homology"/>
<comment type="subunit">
    <text evidence="6">Homodimer.</text>
</comment>
<feature type="binding site" evidence="6">
    <location>
        <position position="10"/>
    </location>
    <ligand>
        <name>FMN</name>
        <dbReference type="ChEBI" id="CHEBI:58210"/>
    </ligand>
</feature>
<evidence type="ECO:0000256" key="6">
    <source>
        <dbReference type="HAMAP-Rule" id="MF_01216"/>
    </source>
</evidence>
<dbReference type="Proteomes" id="UP000501060">
    <property type="component" value="Chromosome"/>
</dbReference>
<organism evidence="8 9">
    <name type="scientific">Mycoplasma phocoenae</name>
    <dbReference type="NCBI Taxonomy" id="754517"/>
    <lineage>
        <taxon>Bacteria</taxon>
        <taxon>Bacillati</taxon>
        <taxon>Mycoplasmatota</taxon>
        <taxon>Mollicutes</taxon>
        <taxon>Mycoplasmataceae</taxon>
        <taxon>Mycoplasma</taxon>
    </lineage>
</organism>
<comment type="catalytic activity">
    <reaction evidence="6">
        <text>2 a quinone + NADH + H(+) = 2 a 1,4-benzosemiquinone + NAD(+)</text>
        <dbReference type="Rhea" id="RHEA:65952"/>
        <dbReference type="ChEBI" id="CHEBI:15378"/>
        <dbReference type="ChEBI" id="CHEBI:57540"/>
        <dbReference type="ChEBI" id="CHEBI:57945"/>
        <dbReference type="ChEBI" id="CHEBI:132124"/>
        <dbReference type="ChEBI" id="CHEBI:134225"/>
    </reaction>
</comment>
<dbReference type="PANTHER" id="PTHR43741:SF4">
    <property type="entry name" value="FMN-DEPENDENT NADH:QUINONE OXIDOREDUCTASE"/>
    <property type="match status" value="1"/>
</dbReference>
<keyword evidence="2 6" id="KW-0288">FMN</keyword>
<name>A0A858U445_9MOLU</name>
<dbReference type="EC" id="1.6.5.-" evidence="6"/>
<comment type="similarity">
    <text evidence="6">Belongs to the azoreductase type 1 family.</text>
</comment>
<dbReference type="PANTHER" id="PTHR43741">
    <property type="entry name" value="FMN-DEPENDENT NADH-AZOREDUCTASE 1"/>
    <property type="match status" value="1"/>
</dbReference>
<gene>
    <name evidence="6" type="primary">azoR</name>
    <name evidence="8" type="ORF">HGG69_00385</name>
</gene>
<dbReference type="EMBL" id="CP051481">
    <property type="protein sequence ID" value="QJG66791.1"/>
    <property type="molecule type" value="Genomic_DNA"/>
</dbReference>
<comment type="catalytic activity">
    <reaction evidence="5">
        <text>N,N-dimethyl-1,4-phenylenediamine + anthranilate + 2 NAD(+) = 2-(4-dimethylaminophenyl)diazenylbenzoate + 2 NADH + 2 H(+)</text>
        <dbReference type="Rhea" id="RHEA:55872"/>
        <dbReference type="ChEBI" id="CHEBI:15378"/>
        <dbReference type="ChEBI" id="CHEBI:15783"/>
        <dbReference type="ChEBI" id="CHEBI:16567"/>
        <dbReference type="ChEBI" id="CHEBI:57540"/>
        <dbReference type="ChEBI" id="CHEBI:57945"/>
        <dbReference type="ChEBI" id="CHEBI:71579"/>
        <dbReference type="EC" id="1.7.1.17"/>
    </reaction>
    <physiologicalReaction direction="right-to-left" evidence="5">
        <dbReference type="Rhea" id="RHEA:55874"/>
    </physiologicalReaction>
</comment>
<feature type="binding site" evidence="6">
    <location>
        <begin position="17"/>
        <end position="19"/>
    </location>
    <ligand>
        <name>FMN</name>
        <dbReference type="ChEBI" id="CHEBI:58210"/>
    </ligand>
</feature>
<comment type="function">
    <text evidence="6">Also exhibits azoreductase activity. Catalyzes the reductive cleavage of the azo bond in aromatic azo compounds to the corresponding amines.</text>
</comment>
<evidence type="ECO:0000313" key="8">
    <source>
        <dbReference type="EMBL" id="QJG66791.1"/>
    </source>
</evidence>
<dbReference type="EC" id="1.7.1.17" evidence="6"/>
<dbReference type="GO" id="GO:0016655">
    <property type="term" value="F:oxidoreductase activity, acting on NAD(P)H, quinone or similar compound as acceptor"/>
    <property type="evidence" value="ECO:0007669"/>
    <property type="project" value="InterPro"/>
</dbReference>
<feature type="domain" description="Flavodoxin-like fold" evidence="7">
    <location>
        <begin position="3"/>
        <end position="178"/>
    </location>
</feature>
<dbReference type="InterPro" id="IPR029039">
    <property type="entry name" value="Flavoprotein-like_sf"/>
</dbReference>
<reference evidence="8 9" key="1">
    <citation type="submission" date="2020-04" db="EMBL/GenBank/DDBJ databases">
        <title>Novel Mycoplasma species detected in Phocoena phocoena (harbor porpoise) from the USA.</title>
        <authorList>
            <person name="Volokhov D.V."/>
        </authorList>
    </citation>
    <scope>NUCLEOTIDE SEQUENCE [LARGE SCALE GENOMIC DNA]</scope>
    <source>
        <strain evidence="8 9">Phocoena C-264-GEN</strain>
    </source>
</reference>
<dbReference type="AlphaFoldDB" id="A0A858U445"/>
<dbReference type="GO" id="GO:0009055">
    <property type="term" value="F:electron transfer activity"/>
    <property type="evidence" value="ECO:0007669"/>
    <property type="project" value="UniProtKB-UniRule"/>
</dbReference>
<comment type="cofactor">
    <cofactor evidence="6">
        <name>FMN</name>
        <dbReference type="ChEBI" id="CHEBI:58210"/>
    </cofactor>
    <text evidence="6">Binds 1 FMN per subunit.</text>
</comment>
<evidence type="ECO:0000256" key="5">
    <source>
        <dbReference type="ARBA" id="ARBA00048542"/>
    </source>
</evidence>
<dbReference type="Pfam" id="PF02525">
    <property type="entry name" value="Flavodoxin_2"/>
    <property type="match status" value="1"/>
</dbReference>
<sequence>MSNVLLILSSPVPAEQSISYKLSETFISKYKKLNPKDNVKILNLNDLPMAHKCIDAENFSSFFNEGDSEKYIEELKNIDKIVISAPMINFNVSSLLKNFLDHVLVANKTFSYKYSKKGDAIGLLTHLKVQILATQGAPYGWYLWGNHVKYLEGTFKFVGAEVVESLLIDGVKLEDKIKLTPQQVVDLYEDKINELVKSF</sequence>
<keyword evidence="3 6" id="KW-0560">Oxidoreductase</keyword>
<evidence type="ECO:0000256" key="1">
    <source>
        <dbReference type="ARBA" id="ARBA00022630"/>
    </source>
</evidence>
<keyword evidence="9" id="KW-1185">Reference proteome</keyword>
<dbReference type="GO" id="GO:0010181">
    <property type="term" value="F:FMN binding"/>
    <property type="evidence" value="ECO:0007669"/>
    <property type="project" value="UniProtKB-UniRule"/>
</dbReference>
<comment type="function">
    <text evidence="6">Quinone reductase that provides resistance to thiol-specific stress caused by electrophilic quinones.</text>
</comment>
<dbReference type="RefSeq" id="WP_169604842.1">
    <property type="nucleotide sequence ID" value="NZ_CP051481.1"/>
</dbReference>
<dbReference type="InterPro" id="IPR023048">
    <property type="entry name" value="NADH:quinone_OxRdtase_FMN_depd"/>
</dbReference>
<dbReference type="KEGG" id="mphe:HGG69_00385"/>
<dbReference type="Gene3D" id="3.40.50.360">
    <property type="match status" value="1"/>
</dbReference>
<keyword evidence="4 6" id="KW-0520">NAD</keyword>
<evidence type="ECO:0000256" key="3">
    <source>
        <dbReference type="ARBA" id="ARBA00023002"/>
    </source>
</evidence>
<comment type="caution">
    <text evidence="6">Lacks conserved residue(s) required for the propagation of feature annotation.</text>
</comment>
<dbReference type="HAMAP" id="MF_01216">
    <property type="entry name" value="Azoreductase_type1"/>
    <property type="match status" value="1"/>
</dbReference>
<dbReference type="InterPro" id="IPR050104">
    <property type="entry name" value="FMN-dep_NADH:Q_OxRdtase_AzoR1"/>
</dbReference>
<protein>
    <recommendedName>
        <fullName evidence="6">FMN dependent NADH:quinone oxidoreductase</fullName>
        <ecNumber evidence="6">1.6.5.-</ecNumber>
    </recommendedName>
    <alternativeName>
        <fullName evidence="6">Azo-dye reductase</fullName>
    </alternativeName>
    <alternativeName>
        <fullName evidence="6">FMN-dependent NADH-azo compound oxidoreductase</fullName>
    </alternativeName>
    <alternativeName>
        <fullName evidence="6">FMN-dependent NADH-azoreductase</fullName>
        <ecNumber evidence="6">1.7.1.17</ecNumber>
    </alternativeName>
</protein>
<dbReference type="NCBIfam" id="NF002370">
    <property type="entry name" value="PRK01355.1"/>
    <property type="match status" value="1"/>
</dbReference>